<evidence type="ECO:0000313" key="6">
    <source>
        <dbReference type="Proteomes" id="UP001596972"/>
    </source>
</evidence>
<dbReference type="PANTHER" id="PTHR33392:SF6">
    <property type="entry name" value="POLYISOPRENYL-TEICHOIC ACID--PEPTIDOGLYCAN TEICHOIC ACID TRANSFERASE TAGU"/>
    <property type="match status" value="1"/>
</dbReference>
<keyword evidence="3" id="KW-0812">Transmembrane</keyword>
<dbReference type="Pfam" id="PF03816">
    <property type="entry name" value="LytR_cpsA_psr"/>
    <property type="match status" value="1"/>
</dbReference>
<dbReference type="Gene3D" id="3.40.630.190">
    <property type="entry name" value="LCP protein"/>
    <property type="match status" value="1"/>
</dbReference>
<reference evidence="6" key="1">
    <citation type="journal article" date="2019" name="Int. J. Syst. Evol. Microbiol.">
        <title>The Global Catalogue of Microorganisms (GCM) 10K type strain sequencing project: providing services to taxonomists for standard genome sequencing and annotation.</title>
        <authorList>
            <consortium name="The Broad Institute Genomics Platform"/>
            <consortium name="The Broad Institute Genome Sequencing Center for Infectious Disease"/>
            <person name="Wu L."/>
            <person name="Ma J."/>
        </authorList>
    </citation>
    <scope>NUCLEOTIDE SEQUENCE [LARGE SCALE GENOMIC DNA]</scope>
    <source>
        <strain evidence="6">JCM 31202</strain>
    </source>
</reference>
<dbReference type="PANTHER" id="PTHR33392">
    <property type="entry name" value="POLYISOPRENYL-TEICHOIC ACID--PEPTIDOGLYCAN TEICHOIC ACID TRANSFERASE TAGU"/>
    <property type="match status" value="1"/>
</dbReference>
<evidence type="ECO:0000256" key="3">
    <source>
        <dbReference type="SAM" id="Phobius"/>
    </source>
</evidence>
<keyword evidence="3" id="KW-1133">Transmembrane helix</keyword>
<dbReference type="InterPro" id="IPR004474">
    <property type="entry name" value="LytR_CpsA_psr"/>
</dbReference>
<accession>A0ABW3EMK0</accession>
<gene>
    <name evidence="5" type="ORF">ACFQ11_10110</name>
</gene>
<dbReference type="RefSeq" id="WP_378297741.1">
    <property type="nucleotide sequence ID" value="NZ_JBHTJA010000013.1"/>
</dbReference>
<dbReference type="NCBIfam" id="TIGR00350">
    <property type="entry name" value="lytR_cpsA_psr"/>
    <property type="match status" value="1"/>
</dbReference>
<feature type="region of interest" description="Disordered" evidence="2">
    <location>
        <begin position="1"/>
        <end position="30"/>
    </location>
</feature>
<evidence type="ECO:0000259" key="4">
    <source>
        <dbReference type="Pfam" id="PF03816"/>
    </source>
</evidence>
<dbReference type="InterPro" id="IPR050922">
    <property type="entry name" value="LytR/CpsA/Psr_CW_biosynth"/>
</dbReference>
<dbReference type="Proteomes" id="UP001596972">
    <property type="component" value="Unassembled WGS sequence"/>
</dbReference>
<organism evidence="5 6">
    <name type="scientific">Actinomadura sediminis</name>
    <dbReference type="NCBI Taxonomy" id="1038904"/>
    <lineage>
        <taxon>Bacteria</taxon>
        <taxon>Bacillati</taxon>
        <taxon>Actinomycetota</taxon>
        <taxon>Actinomycetes</taxon>
        <taxon>Streptosporangiales</taxon>
        <taxon>Thermomonosporaceae</taxon>
        <taxon>Actinomadura</taxon>
    </lineage>
</organism>
<proteinExistence type="inferred from homology"/>
<evidence type="ECO:0000256" key="1">
    <source>
        <dbReference type="ARBA" id="ARBA00006068"/>
    </source>
</evidence>
<dbReference type="EMBL" id="JBHTJA010000013">
    <property type="protein sequence ID" value="MFD0900744.1"/>
    <property type="molecule type" value="Genomic_DNA"/>
</dbReference>
<comment type="similarity">
    <text evidence="1">Belongs to the LytR/CpsA/Psr (LCP) family.</text>
</comment>
<comment type="caution">
    <text evidence="5">The sequence shown here is derived from an EMBL/GenBank/DDBJ whole genome shotgun (WGS) entry which is preliminary data.</text>
</comment>
<protein>
    <submittedName>
        <fullName evidence="5">LCP family protein</fullName>
    </submittedName>
</protein>
<evidence type="ECO:0000313" key="5">
    <source>
        <dbReference type="EMBL" id="MFD0900744.1"/>
    </source>
</evidence>
<sequence>MQPTPPQQDDTAQGAPQTDDKDAAGTNPRDRRRRRILIGCGGAALVLLLAVVGGAYALQHSYNGQVDRVAGALPTSGDRPAATGRGENWLLIGSDRRDDIPSMGARADALMIVHLAESGDRVSVVAIPRDSWVPIPGHGTDKINAAFAYGGPRLLIRTVETLTGVRIDHYAALDFGGFVEMTDALGGVTVTITQDTYDPKHQRAWEAGTQHLDGVEALDFVRQRVNLPNGDLDRIKRQQAFLEALAGKALDTRNPIKIDRFIRAVTGAVTVDETVSAATLRKLATRLLDVGTLEYVTTPVDRPAARGDQSVILLDHAGAAELFAAVREDRIGEYVARHGGSNTVDAVR</sequence>
<keyword evidence="3" id="KW-0472">Membrane</keyword>
<evidence type="ECO:0000256" key="2">
    <source>
        <dbReference type="SAM" id="MobiDB-lite"/>
    </source>
</evidence>
<keyword evidence="6" id="KW-1185">Reference proteome</keyword>
<feature type="transmembrane region" description="Helical" evidence="3">
    <location>
        <begin position="36"/>
        <end position="58"/>
    </location>
</feature>
<name>A0ABW3EMK0_9ACTN</name>
<feature type="domain" description="Cell envelope-related transcriptional attenuator" evidence="4">
    <location>
        <begin position="106"/>
        <end position="249"/>
    </location>
</feature>